<keyword evidence="2" id="KW-1185">Reference proteome</keyword>
<proteinExistence type="predicted"/>
<name>A0A117MJU5_9ACTN</name>
<accession>A0A117MJU5</accession>
<dbReference type="Proteomes" id="UP000053923">
    <property type="component" value="Unassembled WGS sequence"/>
</dbReference>
<comment type="caution">
    <text evidence="1">The sequence shown here is derived from an EMBL/GenBank/DDBJ whole genome shotgun (WGS) entry which is preliminary data.</text>
</comment>
<dbReference type="EMBL" id="LLZG01000409">
    <property type="protein sequence ID" value="KUL21372.1"/>
    <property type="molecule type" value="Genomic_DNA"/>
</dbReference>
<dbReference type="AlphaFoldDB" id="A0A117MJU5"/>
<dbReference type="RefSeq" id="WP_062714429.1">
    <property type="nucleotide sequence ID" value="NZ_LLZG01000409.1"/>
</dbReference>
<organism evidence="1 2">
    <name type="scientific">Streptomyces regalis</name>
    <dbReference type="NCBI Taxonomy" id="68262"/>
    <lineage>
        <taxon>Bacteria</taxon>
        <taxon>Bacillati</taxon>
        <taxon>Actinomycetota</taxon>
        <taxon>Actinomycetes</taxon>
        <taxon>Kitasatosporales</taxon>
        <taxon>Streptomycetaceae</taxon>
        <taxon>Streptomyces</taxon>
    </lineage>
</organism>
<evidence type="ECO:0000313" key="2">
    <source>
        <dbReference type="Proteomes" id="UP000053923"/>
    </source>
</evidence>
<protein>
    <submittedName>
        <fullName evidence="1">Uncharacterized protein</fullName>
    </submittedName>
</protein>
<gene>
    <name evidence="1" type="ORF">ADL12_44890</name>
</gene>
<reference evidence="2" key="1">
    <citation type="submission" date="2015-10" db="EMBL/GenBank/DDBJ databases">
        <authorList>
            <person name="Ju K.-S."/>
            <person name="Doroghazi J.R."/>
            <person name="Metcalf W.W."/>
        </authorList>
    </citation>
    <scope>NUCLEOTIDE SEQUENCE [LARGE SCALE GENOMIC DNA]</scope>
    <source>
        <strain evidence="2">NRRL 3151</strain>
    </source>
</reference>
<evidence type="ECO:0000313" key="1">
    <source>
        <dbReference type="EMBL" id="KUL21372.1"/>
    </source>
</evidence>
<sequence>MTTTDAVHHAVLRVSAAAWTPAVEQDGEIRGVAQGAEITGDDLRMGTLGPLHDVGHIRRADVTCGATCLLMVCVESGCAEHPESGGPGA</sequence>